<comment type="cofactor">
    <cofactor evidence="1">
        <name>heme</name>
        <dbReference type="ChEBI" id="CHEBI:30413"/>
    </cofactor>
</comment>
<dbReference type="CDD" id="cd11063">
    <property type="entry name" value="CYP52"/>
    <property type="match status" value="1"/>
</dbReference>
<evidence type="ECO:0000256" key="8">
    <source>
        <dbReference type="RuleBase" id="RU000461"/>
    </source>
</evidence>
<keyword evidence="7 8" id="KW-0503">Monooxygenase</keyword>
<evidence type="ECO:0000256" key="2">
    <source>
        <dbReference type="ARBA" id="ARBA00010617"/>
    </source>
</evidence>
<dbReference type="Pfam" id="PF00067">
    <property type="entry name" value="p450"/>
    <property type="match status" value="1"/>
</dbReference>
<dbReference type="PRINTS" id="PR00464">
    <property type="entry name" value="EP450II"/>
</dbReference>
<evidence type="ECO:0000256" key="5">
    <source>
        <dbReference type="ARBA" id="ARBA00023002"/>
    </source>
</evidence>
<dbReference type="InterPro" id="IPR047146">
    <property type="entry name" value="Cyt_P450_E_CYP52_fungi"/>
</dbReference>
<keyword evidence="5 8" id="KW-0560">Oxidoreductase</keyword>
<protein>
    <recommendedName>
        <fullName evidence="11">Cytochrome P450 alkane hydroxylase</fullName>
    </recommendedName>
</protein>
<keyword evidence="3 8" id="KW-0349">Heme</keyword>
<dbReference type="Proteomes" id="UP001600888">
    <property type="component" value="Unassembled WGS sequence"/>
</dbReference>
<evidence type="ECO:0000256" key="1">
    <source>
        <dbReference type="ARBA" id="ARBA00001971"/>
    </source>
</evidence>
<evidence type="ECO:0008006" key="11">
    <source>
        <dbReference type="Google" id="ProtNLM"/>
    </source>
</evidence>
<dbReference type="InterPro" id="IPR017972">
    <property type="entry name" value="Cyt_P450_CS"/>
</dbReference>
<dbReference type="SUPFAM" id="SSF48264">
    <property type="entry name" value="Cytochrome P450"/>
    <property type="match status" value="1"/>
</dbReference>
<dbReference type="PRINTS" id="PR00385">
    <property type="entry name" value="P450"/>
</dbReference>
<dbReference type="InterPro" id="IPR036396">
    <property type="entry name" value="Cyt_P450_sf"/>
</dbReference>
<dbReference type="InterPro" id="IPR002974">
    <property type="entry name" value="Cyt_P450_E_CYP52_ascomycetes"/>
</dbReference>
<dbReference type="InterPro" id="IPR001128">
    <property type="entry name" value="Cyt_P450"/>
</dbReference>
<organism evidence="9 10">
    <name type="scientific">Diaporthe vaccinii</name>
    <dbReference type="NCBI Taxonomy" id="105482"/>
    <lineage>
        <taxon>Eukaryota</taxon>
        <taxon>Fungi</taxon>
        <taxon>Dikarya</taxon>
        <taxon>Ascomycota</taxon>
        <taxon>Pezizomycotina</taxon>
        <taxon>Sordariomycetes</taxon>
        <taxon>Sordariomycetidae</taxon>
        <taxon>Diaporthales</taxon>
        <taxon>Diaporthaceae</taxon>
        <taxon>Diaporthe</taxon>
        <taxon>Diaporthe eres species complex</taxon>
    </lineage>
</organism>
<accession>A0ABR4F8N1</accession>
<dbReference type="PANTHER" id="PTHR24287:SF17">
    <property type="entry name" value="P450, PUTATIVE (EUROFUNG)-RELATED"/>
    <property type="match status" value="1"/>
</dbReference>
<proteinExistence type="inferred from homology"/>
<keyword evidence="4 8" id="KW-0479">Metal-binding</keyword>
<dbReference type="PANTHER" id="PTHR24287">
    <property type="entry name" value="P450, PUTATIVE (EUROFUNG)-RELATED"/>
    <property type="match status" value="1"/>
</dbReference>
<dbReference type="Gene3D" id="1.10.630.10">
    <property type="entry name" value="Cytochrome P450"/>
    <property type="match status" value="1"/>
</dbReference>
<evidence type="ECO:0000256" key="7">
    <source>
        <dbReference type="ARBA" id="ARBA00023033"/>
    </source>
</evidence>
<dbReference type="PROSITE" id="PS00086">
    <property type="entry name" value="CYTOCHROME_P450"/>
    <property type="match status" value="1"/>
</dbReference>
<reference evidence="9 10" key="1">
    <citation type="submission" date="2024-03" db="EMBL/GenBank/DDBJ databases">
        <title>A high-quality draft genome sequence of Diaporthe vaccinii, a causative agent of upright dieback and viscid rot disease in cranberry plants.</title>
        <authorList>
            <person name="Sarrasin M."/>
            <person name="Lang B.F."/>
            <person name="Burger G."/>
        </authorList>
    </citation>
    <scope>NUCLEOTIDE SEQUENCE [LARGE SCALE GENOMIC DNA]</scope>
    <source>
        <strain evidence="9 10">IS7</strain>
    </source>
</reference>
<evidence type="ECO:0000256" key="4">
    <source>
        <dbReference type="ARBA" id="ARBA00022723"/>
    </source>
</evidence>
<gene>
    <name evidence="9" type="ORF">FJTKL_13748</name>
</gene>
<keyword evidence="6 8" id="KW-0408">Iron</keyword>
<evidence type="ECO:0000313" key="10">
    <source>
        <dbReference type="Proteomes" id="UP001600888"/>
    </source>
</evidence>
<dbReference type="PRINTS" id="PR01239">
    <property type="entry name" value="EP450IICYP52"/>
</dbReference>
<sequence length="519" mass="58733">MALSLELLAAATTPDWRSLPKLFALAIFLLLILTIISKLRRDVSSRNFRAQHGCKPCRKFPLRDPILGLDFIITNIRAFRNNRFLELLSTRFREAGPTWEVRGFHRRSIFTADPENVKALLSLRFKDFTLGGRQRIMGPLLGQGVFASDGEEWAASRALLRPNFAREQVADLGLIEAHVARLFRLLPGDGATVDLQPLFHRFTLDSATDFLFGKPTSTLIDAREKDLEFAKALRYSLDHMAFLLIAGPLRRFWKGDPEFRRSNLICRSYVDTFVDEVLAYKKGEAAVDTVAEEGGIRRNSFLRDLASATNDKGKIRGELLSLLLAGRDTTASLLSSLFYHISRRPDVWAKLSEEVDALEGRRPTYAELRNLTYAKYCINEALRLYPPVPTSAKVAVRDTVLPRGGGPDGESPIYIPKGLKVLYSTYSMHRRIDIWGADADEFRPGRWVGARHAWEYLPFNGGPRACLGQQYAITETLYIITRFVQEFRSIKARDNLPWTETLGLTVTPAHVRVCLCRKS</sequence>
<name>A0ABR4F8N1_9PEZI</name>
<evidence type="ECO:0000313" key="9">
    <source>
        <dbReference type="EMBL" id="KAL2291053.1"/>
    </source>
</evidence>
<comment type="caution">
    <text evidence="9">The sequence shown here is derived from an EMBL/GenBank/DDBJ whole genome shotgun (WGS) entry which is preliminary data.</text>
</comment>
<dbReference type="EMBL" id="JBAWTH010000007">
    <property type="protein sequence ID" value="KAL2291053.1"/>
    <property type="molecule type" value="Genomic_DNA"/>
</dbReference>
<keyword evidence="10" id="KW-1185">Reference proteome</keyword>
<evidence type="ECO:0000256" key="3">
    <source>
        <dbReference type="ARBA" id="ARBA00022617"/>
    </source>
</evidence>
<dbReference type="InterPro" id="IPR002402">
    <property type="entry name" value="Cyt_P450_E_grp-II"/>
</dbReference>
<comment type="similarity">
    <text evidence="2 8">Belongs to the cytochrome P450 family.</text>
</comment>
<evidence type="ECO:0000256" key="6">
    <source>
        <dbReference type="ARBA" id="ARBA00023004"/>
    </source>
</evidence>